<protein>
    <recommendedName>
        <fullName evidence="1">AD domain-containing protein</fullName>
    </recommendedName>
</protein>
<dbReference type="EMBL" id="HBHQ01014022">
    <property type="protein sequence ID" value="CAD9817512.1"/>
    <property type="molecule type" value="Transcribed_RNA"/>
</dbReference>
<proteinExistence type="predicted"/>
<evidence type="ECO:0000313" key="2">
    <source>
        <dbReference type="EMBL" id="CAD9817512.1"/>
    </source>
</evidence>
<name>A0A7S2UHC2_9STRA</name>
<dbReference type="InterPro" id="IPR019181">
    <property type="entry name" value="LSM12_ABD"/>
</dbReference>
<dbReference type="PANTHER" id="PTHR13542">
    <property type="entry name" value="LSM12 HOMOLOG"/>
    <property type="match status" value="1"/>
</dbReference>
<dbReference type="SMART" id="SM00995">
    <property type="entry name" value="AD"/>
    <property type="match status" value="1"/>
</dbReference>
<organism evidence="2">
    <name type="scientific">Attheya septentrionalis</name>
    <dbReference type="NCBI Taxonomy" id="420275"/>
    <lineage>
        <taxon>Eukaryota</taxon>
        <taxon>Sar</taxon>
        <taxon>Stramenopiles</taxon>
        <taxon>Ochrophyta</taxon>
        <taxon>Bacillariophyta</taxon>
        <taxon>Coscinodiscophyceae</taxon>
        <taxon>Chaetocerotophycidae</taxon>
        <taxon>Chaetocerotales</taxon>
        <taxon>Attheyaceae</taxon>
        <taxon>Attheya</taxon>
    </lineage>
</organism>
<accession>A0A7S2UHC2</accession>
<evidence type="ECO:0000259" key="1">
    <source>
        <dbReference type="PROSITE" id="PS52001"/>
    </source>
</evidence>
<dbReference type="PROSITE" id="PS52001">
    <property type="entry name" value="AD"/>
    <property type="match status" value="1"/>
</dbReference>
<dbReference type="InterPro" id="IPR039683">
    <property type="entry name" value="Lsm12-like"/>
</dbReference>
<dbReference type="InterPro" id="IPR047574">
    <property type="entry name" value="AD"/>
</dbReference>
<sequence>MSSNKTAATPLSVSYPVNSIVELTLSPDRQVVRGLVYCTDVISNSIVLKKSLVHTTVSQEVFVVNASSVLKKKIVKEVASSEEGAEEQAMPLANVTNKSLEDKEKRAIRLAEESFGHINQKATPEGQAVFDRLLKACNEVVWRGESIIVLNQIRVNAPYGKEDCKLLSSTGGATGALHEGSLDRVKKIVAVDATDRS</sequence>
<gene>
    <name evidence="2" type="ORF">ASEP1449_LOCUS9344</name>
</gene>
<feature type="domain" description="AD" evidence="1">
    <location>
        <begin position="93"/>
        <end position="197"/>
    </location>
</feature>
<dbReference type="AlphaFoldDB" id="A0A7S2UHC2"/>
<reference evidence="2" key="1">
    <citation type="submission" date="2021-01" db="EMBL/GenBank/DDBJ databases">
        <authorList>
            <person name="Corre E."/>
            <person name="Pelletier E."/>
            <person name="Niang G."/>
            <person name="Scheremetjew M."/>
            <person name="Finn R."/>
            <person name="Kale V."/>
            <person name="Holt S."/>
            <person name="Cochrane G."/>
            <person name="Meng A."/>
            <person name="Brown T."/>
            <person name="Cohen L."/>
        </authorList>
    </citation>
    <scope>NUCLEOTIDE SEQUENCE</scope>
    <source>
        <strain evidence="2">CCMP2084</strain>
    </source>
</reference>
<dbReference type="Pfam" id="PF09793">
    <property type="entry name" value="AD"/>
    <property type="match status" value="1"/>
</dbReference>